<keyword evidence="3" id="KW-1185">Reference proteome</keyword>
<reference evidence="3" key="1">
    <citation type="submission" date="2014-03" db="EMBL/GenBank/DDBJ databases">
        <title>The Genome Sequence of Puccinia striiformis f. sp. tritici PST-78.</title>
        <authorList>
            <consortium name="The Broad Institute Genome Sequencing Platform"/>
            <person name="Cuomo C."/>
            <person name="Hulbert S."/>
            <person name="Chen X."/>
            <person name="Walker B."/>
            <person name="Young S.K."/>
            <person name="Zeng Q."/>
            <person name="Gargeya S."/>
            <person name="Fitzgerald M."/>
            <person name="Haas B."/>
            <person name="Abouelleil A."/>
            <person name="Alvarado L."/>
            <person name="Arachchi H.M."/>
            <person name="Berlin A.M."/>
            <person name="Chapman S.B."/>
            <person name="Goldberg J."/>
            <person name="Griggs A."/>
            <person name="Gujja S."/>
            <person name="Hansen M."/>
            <person name="Howarth C."/>
            <person name="Imamovic A."/>
            <person name="Larimer J."/>
            <person name="McCowan C."/>
            <person name="Montmayeur A."/>
            <person name="Murphy C."/>
            <person name="Neiman D."/>
            <person name="Pearson M."/>
            <person name="Priest M."/>
            <person name="Roberts A."/>
            <person name="Saif S."/>
            <person name="Shea T."/>
            <person name="Sisk P."/>
            <person name="Sykes S."/>
            <person name="Wortman J."/>
            <person name="Nusbaum C."/>
            <person name="Birren B."/>
        </authorList>
    </citation>
    <scope>NUCLEOTIDE SEQUENCE [LARGE SCALE GENOMIC DNA]</scope>
    <source>
        <strain evidence="3">race PST-78</strain>
    </source>
</reference>
<protein>
    <submittedName>
        <fullName evidence="2">Uncharacterized protein</fullName>
    </submittedName>
</protein>
<feature type="region of interest" description="Disordered" evidence="1">
    <location>
        <begin position="1"/>
        <end position="108"/>
    </location>
</feature>
<name>A0A0L0UWZ0_9BASI</name>
<dbReference type="EMBL" id="AJIL01000199">
    <property type="protein sequence ID" value="KNE91535.1"/>
    <property type="molecule type" value="Genomic_DNA"/>
</dbReference>
<organism evidence="2 3">
    <name type="scientific">Puccinia striiformis f. sp. tritici PST-78</name>
    <dbReference type="NCBI Taxonomy" id="1165861"/>
    <lineage>
        <taxon>Eukaryota</taxon>
        <taxon>Fungi</taxon>
        <taxon>Dikarya</taxon>
        <taxon>Basidiomycota</taxon>
        <taxon>Pucciniomycotina</taxon>
        <taxon>Pucciniomycetes</taxon>
        <taxon>Pucciniales</taxon>
        <taxon>Pucciniaceae</taxon>
        <taxon>Puccinia</taxon>
    </lineage>
</organism>
<gene>
    <name evidence="2" type="ORF">PSTG_15056</name>
</gene>
<evidence type="ECO:0000313" key="2">
    <source>
        <dbReference type="EMBL" id="KNE91535.1"/>
    </source>
</evidence>
<proteinExistence type="predicted"/>
<feature type="compositionally biased region" description="Acidic residues" evidence="1">
    <location>
        <begin position="31"/>
        <end position="51"/>
    </location>
</feature>
<sequence length="108" mass="12364">MHLPLFKQSSSPQLPEIDLNDSDNMDKSEELVESELEDDKDDYKDEEDEEIPVERTKPIPVPKLKITLMPNRKPPKKVKKALINTKAVPTANNNSKDDGYKDIEDEES</sequence>
<dbReference type="AlphaFoldDB" id="A0A0L0UWZ0"/>
<accession>A0A0L0UWZ0</accession>
<dbReference type="Proteomes" id="UP000054564">
    <property type="component" value="Unassembled WGS sequence"/>
</dbReference>
<evidence type="ECO:0000256" key="1">
    <source>
        <dbReference type="SAM" id="MobiDB-lite"/>
    </source>
</evidence>
<evidence type="ECO:0000313" key="3">
    <source>
        <dbReference type="Proteomes" id="UP000054564"/>
    </source>
</evidence>
<comment type="caution">
    <text evidence="2">The sequence shown here is derived from an EMBL/GenBank/DDBJ whole genome shotgun (WGS) entry which is preliminary data.</text>
</comment>